<keyword evidence="3" id="KW-1185">Reference proteome</keyword>
<accession>A0A9Q0BEJ9</accession>
<evidence type="ECO:0000313" key="3">
    <source>
        <dbReference type="Proteomes" id="UP001055219"/>
    </source>
</evidence>
<dbReference type="Proteomes" id="UP001055219">
    <property type="component" value="Unassembled WGS sequence"/>
</dbReference>
<proteinExistence type="predicted"/>
<reference evidence="2" key="2">
    <citation type="submission" date="2022-07" db="EMBL/GenBank/DDBJ databases">
        <authorList>
            <person name="Goncalves M.F.M."/>
            <person name="Hilario S."/>
            <person name="Van De Peer Y."/>
            <person name="Esteves A.C."/>
            <person name="Alves A."/>
        </authorList>
    </citation>
    <scope>NUCLEOTIDE SEQUENCE</scope>
    <source>
        <strain evidence="2">MUM 19.33</strain>
    </source>
</reference>
<feature type="chain" id="PRO_5040125007" evidence="1">
    <location>
        <begin position="18"/>
        <end position="76"/>
    </location>
</feature>
<dbReference type="RefSeq" id="XP_051363858.1">
    <property type="nucleotide sequence ID" value="XM_051504772.1"/>
</dbReference>
<dbReference type="AlphaFoldDB" id="A0A9Q0BEJ9"/>
<reference evidence="2" key="1">
    <citation type="journal article" date="2021" name="J Fungi (Basel)">
        <title>Genomic and Metabolomic Analyses of the Marine Fungus Emericellopsis cladophorae: Insights into Saltwater Adaptability Mechanisms and Its Biosynthetic Potential.</title>
        <authorList>
            <person name="Goncalves M.F.M."/>
            <person name="Hilario S."/>
            <person name="Van de Peer Y."/>
            <person name="Esteves A.C."/>
            <person name="Alves A."/>
        </authorList>
    </citation>
    <scope>NUCLEOTIDE SEQUENCE</scope>
    <source>
        <strain evidence="2">MUM 19.33</strain>
    </source>
</reference>
<dbReference type="OrthoDB" id="10509943at2759"/>
<organism evidence="2 3">
    <name type="scientific">Emericellopsis cladophorae</name>
    <dbReference type="NCBI Taxonomy" id="2686198"/>
    <lineage>
        <taxon>Eukaryota</taxon>
        <taxon>Fungi</taxon>
        <taxon>Dikarya</taxon>
        <taxon>Ascomycota</taxon>
        <taxon>Pezizomycotina</taxon>
        <taxon>Sordariomycetes</taxon>
        <taxon>Hypocreomycetidae</taxon>
        <taxon>Hypocreales</taxon>
        <taxon>Bionectriaceae</taxon>
        <taxon>Emericellopsis</taxon>
    </lineage>
</organism>
<gene>
    <name evidence="2" type="ORF">J7T54_002163</name>
</gene>
<protein>
    <submittedName>
        <fullName evidence="2">Uncharacterized protein</fullName>
    </submittedName>
</protein>
<evidence type="ECO:0000256" key="1">
    <source>
        <dbReference type="SAM" id="SignalP"/>
    </source>
</evidence>
<comment type="caution">
    <text evidence="2">The sequence shown here is derived from an EMBL/GenBank/DDBJ whole genome shotgun (WGS) entry which is preliminary data.</text>
</comment>
<dbReference type="GeneID" id="75828677"/>
<name>A0A9Q0BEJ9_9HYPO</name>
<evidence type="ECO:0000313" key="2">
    <source>
        <dbReference type="EMBL" id="KAI6783002.1"/>
    </source>
</evidence>
<keyword evidence="1" id="KW-0732">Signal</keyword>
<feature type="signal peptide" evidence="1">
    <location>
        <begin position="1"/>
        <end position="17"/>
    </location>
</feature>
<dbReference type="EMBL" id="JAGIXG020000010">
    <property type="protein sequence ID" value="KAI6783002.1"/>
    <property type="molecule type" value="Genomic_DNA"/>
</dbReference>
<sequence>MQVSFAIFAALGGVALAGPLPDSNVAPASSPLLAARGLFCSQDCCSGPEKTVCDCNIFGCNCEWTYGGGGVTKIGC</sequence>